<protein>
    <submittedName>
        <fullName evidence="4">Site-specific tyrosine recombinase XerC</fullName>
    </submittedName>
</protein>
<dbReference type="KEGG" id="bgok:Pr1d_24540"/>
<dbReference type="PANTHER" id="PTHR30349:SF64">
    <property type="entry name" value="PROPHAGE INTEGRASE INTD-RELATED"/>
    <property type="match status" value="1"/>
</dbReference>
<gene>
    <name evidence="4" type="ORF">Pr1d_24540</name>
</gene>
<dbReference type="InterPro" id="IPR013762">
    <property type="entry name" value="Integrase-like_cat_sf"/>
</dbReference>
<keyword evidence="1" id="KW-0233">DNA recombination</keyword>
<dbReference type="InterPro" id="IPR002104">
    <property type="entry name" value="Integrase_catalytic"/>
</dbReference>
<reference evidence="4 5" key="1">
    <citation type="submission" date="2019-08" db="EMBL/GenBank/DDBJ databases">
        <title>Deep-cultivation of Planctomycetes and their phenomic and genomic characterization uncovers novel biology.</title>
        <authorList>
            <person name="Wiegand S."/>
            <person name="Jogler M."/>
            <person name="Boedeker C."/>
            <person name="Pinto D."/>
            <person name="Vollmers J."/>
            <person name="Rivas-Marin E."/>
            <person name="Kohn T."/>
            <person name="Peeters S.H."/>
            <person name="Heuer A."/>
            <person name="Rast P."/>
            <person name="Oberbeckmann S."/>
            <person name="Bunk B."/>
            <person name="Jeske O."/>
            <person name="Meyerdierks A."/>
            <person name="Storesund J.E."/>
            <person name="Kallscheuer N."/>
            <person name="Luecker S."/>
            <person name="Lage O.M."/>
            <person name="Pohl T."/>
            <person name="Merkel B.J."/>
            <person name="Hornburger P."/>
            <person name="Mueller R.-W."/>
            <person name="Bruemmer F."/>
            <person name="Labrenz M."/>
            <person name="Spormann A.M."/>
            <person name="Op den Camp H."/>
            <person name="Overmann J."/>
            <person name="Amann R."/>
            <person name="Jetten M.S.M."/>
            <person name="Mascher T."/>
            <person name="Medema M.H."/>
            <person name="Devos D.P."/>
            <person name="Kaster A.-K."/>
            <person name="Ovreas L."/>
            <person name="Rohde M."/>
            <person name="Galperin M.Y."/>
            <person name="Jogler C."/>
        </authorList>
    </citation>
    <scope>NUCLEOTIDE SEQUENCE [LARGE SCALE GENOMIC DNA]</scope>
    <source>
        <strain evidence="4 5">Pr1d</strain>
    </source>
</reference>
<dbReference type="GO" id="GO:0015074">
    <property type="term" value="P:DNA integration"/>
    <property type="evidence" value="ECO:0007669"/>
    <property type="project" value="InterPro"/>
</dbReference>
<dbReference type="Proteomes" id="UP000323917">
    <property type="component" value="Chromosome"/>
</dbReference>
<feature type="compositionally biased region" description="Basic and acidic residues" evidence="2">
    <location>
        <begin position="285"/>
        <end position="294"/>
    </location>
</feature>
<dbReference type="OrthoDB" id="254233at2"/>
<evidence type="ECO:0000313" key="4">
    <source>
        <dbReference type="EMBL" id="QEG35163.1"/>
    </source>
</evidence>
<accession>A0A5B9QMD3</accession>
<dbReference type="InterPro" id="IPR050090">
    <property type="entry name" value="Tyrosine_recombinase_XerCD"/>
</dbReference>
<evidence type="ECO:0000256" key="2">
    <source>
        <dbReference type="SAM" id="MobiDB-lite"/>
    </source>
</evidence>
<organism evidence="4 5">
    <name type="scientific">Bythopirellula goksoeyrii</name>
    <dbReference type="NCBI Taxonomy" id="1400387"/>
    <lineage>
        <taxon>Bacteria</taxon>
        <taxon>Pseudomonadati</taxon>
        <taxon>Planctomycetota</taxon>
        <taxon>Planctomycetia</taxon>
        <taxon>Pirellulales</taxon>
        <taxon>Lacipirellulaceae</taxon>
        <taxon>Bythopirellula</taxon>
    </lineage>
</organism>
<dbReference type="EMBL" id="CP042913">
    <property type="protein sequence ID" value="QEG35163.1"/>
    <property type="molecule type" value="Genomic_DNA"/>
</dbReference>
<dbReference type="GO" id="GO:0006310">
    <property type="term" value="P:DNA recombination"/>
    <property type="evidence" value="ECO:0007669"/>
    <property type="project" value="UniProtKB-KW"/>
</dbReference>
<dbReference type="CDD" id="cd00397">
    <property type="entry name" value="DNA_BRE_C"/>
    <property type="match status" value="1"/>
</dbReference>
<evidence type="ECO:0000313" key="5">
    <source>
        <dbReference type="Proteomes" id="UP000323917"/>
    </source>
</evidence>
<keyword evidence="5" id="KW-1185">Reference proteome</keyword>
<name>A0A5B9QMD3_9BACT</name>
<dbReference type="RefSeq" id="WP_148073710.1">
    <property type="nucleotide sequence ID" value="NZ_CP042913.1"/>
</dbReference>
<dbReference type="Gene3D" id="1.10.443.10">
    <property type="entry name" value="Intergrase catalytic core"/>
    <property type="match status" value="1"/>
</dbReference>
<dbReference type="InterPro" id="IPR011010">
    <property type="entry name" value="DNA_brk_join_enz"/>
</dbReference>
<feature type="region of interest" description="Disordered" evidence="2">
    <location>
        <begin position="285"/>
        <end position="309"/>
    </location>
</feature>
<dbReference type="PANTHER" id="PTHR30349">
    <property type="entry name" value="PHAGE INTEGRASE-RELATED"/>
    <property type="match status" value="1"/>
</dbReference>
<dbReference type="GO" id="GO:0003677">
    <property type="term" value="F:DNA binding"/>
    <property type="evidence" value="ECO:0007669"/>
    <property type="project" value="InterPro"/>
</dbReference>
<dbReference type="SUPFAM" id="SSF56349">
    <property type="entry name" value="DNA breaking-rejoining enzymes"/>
    <property type="match status" value="1"/>
</dbReference>
<evidence type="ECO:0000256" key="1">
    <source>
        <dbReference type="ARBA" id="ARBA00023172"/>
    </source>
</evidence>
<dbReference type="Pfam" id="PF00589">
    <property type="entry name" value="Phage_integrase"/>
    <property type="match status" value="1"/>
</dbReference>
<sequence length="418" mass="47176">MPRSIGQTIPKYRKHRASGQAVCTISGRDYYLGPHSTKASKLEYDRLIAEWLATGRSATYGNPAASITIIELIADYLKFAKQYYGDTTRGTYQNMKRGMTPLKELYGRTEAAEFGVLQFKAIRQKLIDENLSRPYINERMRQIVAVFRWGASEGLIPAVVPQTLAIIPGLRKGRNGLREPAPVKPVDLAVVEQTLPFLSSVVSAMVKFQMHTGCRPGEVCNLKAGDVDRSGAVWEARLKEHKTAHHGYERTIYIGPQAQEVLTPFLLRSAEDYCFSPAEAMQEMRDRRNAERKTPRTCGNRVGTNRRRKPTRIPDAKYTTQSYGRAVSRGCELAFPHELIHSIAAGKRTPGQRAELREWNTKHRWAPNQLRHSLATKVRREFDIDAAKTLLGHQSIGITEVYAEKDRKKAIEVARMIG</sequence>
<proteinExistence type="predicted"/>
<feature type="domain" description="Tyr recombinase" evidence="3">
    <location>
        <begin position="358"/>
        <end position="407"/>
    </location>
</feature>
<evidence type="ECO:0000259" key="3">
    <source>
        <dbReference type="Pfam" id="PF00589"/>
    </source>
</evidence>
<dbReference type="AlphaFoldDB" id="A0A5B9QMD3"/>